<comment type="caution">
    <text evidence="2">The sequence shown here is derived from an EMBL/GenBank/DDBJ whole genome shotgun (WGS) entry which is preliminary data.</text>
</comment>
<evidence type="ECO:0000313" key="2">
    <source>
        <dbReference type="EMBL" id="KAK6951114.1"/>
    </source>
</evidence>
<dbReference type="InterPro" id="IPR029063">
    <property type="entry name" value="SAM-dependent_MTases_sf"/>
</dbReference>
<organism evidence="2 3">
    <name type="scientific">Daldinia eschscholtzii</name>
    <dbReference type="NCBI Taxonomy" id="292717"/>
    <lineage>
        <taxon>Eukaryota</taxon>
        <taxon>Fungi</taxon>
        <taxon>Dikarya</taxon>
        <taxon>Ascomycota</taxon>
        <taxon>Pezizomycotina</taxon>
        <taxon>Sordariomycetes</taxon>
        <taxon>Xylariomycetidae</taxon>
        <taxon>Xylariales</taxon>
        <taxon>Hypoxylaceae</taxon>
        <taxon>Daldinia</taxon>
    </lineage>
</organism>
<proteinExistence type="predicted"/>
<evidence type="ECO:0000313" key="3">
    <source>
        <dbReference type="Proteomes" id="UP001369815"/>
    </source>
</evidence>
<dbReference type="EMBL" id="JBANMG010000007">
    <property type="protein sequence ID" value="KAK6951114.1"/>
    <property type="molecule type" value="Genomic_DNA"/>
</dbReference>
<dbReference type="Pfam" id="PF08242">
    <property type="entry name" value="Methyltransf_12"/>
    <property type="match status" value="1"/>
</dbReference>
<dbReference type="Proteomes" id="UP001369815">
    <property type="component" value="Unassembled WGS sequence"/>
</dbReference>
<gene>
    <name evidence="2" type="ORF">Daesc_007644</name>
</gene>
<keyword evidence="3" id="KW-1185">Reference proteome</keyword>
<protein>
    <recommendedName>
        <fullName evidence="1">Methyltransferase type 12 domain-containing protein</fullName>
    </recommendedName>
</protein>
<dbReference type="InterPro" id="IPR013217">
    <property type="entry name" value="Methyltransf_12"/>
</dbReference>
<evidence type="ECO:0000259" key="1">
    <source>
        <dbReference type="Pfam" id="PF08242"/>
    </source>
</evidence>
<dbReference type="Gene3D" id="3.40.50.150">
    <property type="entry name" value="Vaccinia Virus protein VP39"/>
    <property type="match status" value="1"/>
</dbReference>
<feature type="domain" description="Methyltransferase type 12" evidence="1">
    <location>
        <begin position="61"/>
        <end position="168"/>
    </location>
</feature>
<sequence>MSTTMITETSSKGLGSGIYTQSILNYLYQRLVLEFNVPYVWGCPCDVLLDLFAEHFSQNHLDCGVATGYFPATVLQRTRQANSQRQITLLDLNPNCLEAAKSAILAEAPQIPVHTVEADIKAPIPAALKGKKFDTISMFNLFHCVPGGASKFQALATYKDVLADDGVFIGCTVLGQKHTTGWFSRNYLSLYNWVGVFNNWDDKAEDIESVLRSAYKEVDTWKVGTILMWRVKGPKKA</sequence>
<dbReference type="SUPFAM" id="SSF53335">
    <property type="entry name" value="S-adenosyl-L-methionine-dependent methyltransferases"/>
    <property type="match status" value="1"/>
</dbReference>
<reference evidence="2 3" key="1">
    <citation type="journal article" date="2024" name="Front Chem Biol">
        <title>Unveiling the potential of Daldinia eschscholtzii MFLUCC 19-0629 through bioactivity and bioinformatics studies for enhanced sustainable agriculture production.</title>
        <authorList>
            <person name="Brooks S."/>
            <person name="Weaver J.A."/>
            <person name="Klomchit A."/>
            <person name="Alharthi S.A."/>
            <person name="Onlamun T."/>
            <person name="Nurani R."/>
            <person name="Vong T.K."/>
            <person name="Alberti F."/>
            <person name="Greco C."/>
        </authorList>
    </citation>
    <scope>NUCLEOTIDE SEQUENCE [LARGE SCALE GENOMIC DNA]</scope>
    <source>
        <strain evidence="2">MFLUCC 19-0629</strain>
    </source>
</reference>
<dbReference type="AlphaFoldDB" id="A0AAX6MF43"/>
<name>A0AAX6MF43_9PEZI</name>
<dbReference type="CDD" id="cd02440">
    <property type="entry name" value="AdoMet_MTases"/>
    <property type="match status" value="1"/>
</dbReference>
<accession>A0AAX6MF43</accession>